<protein>
    <submittedName>
        <fullName evidence="1">Uncharacterized protein</fullName>
    </submittedName>
</protein>
<accession>A0A120HY36</accession>
<dbReference type="EMBL" id="KU050077">
    <property type="protein sequence ID" value="AMB48626.1"/>
    <property type="molecule type" value="Genomic_DNA"/>
</dbReference>
<name>A0A120HY36_GHVS</name>
<organism evidence="1 2">
    <name type="scientific">Glossina hytrovirus (isolate Glossina pallidipes/Ethiopia/Seibersdorf/-)</name>
    <name type="common">GHV</name>
    <dbReference type="NCBI Taxonomy" id="379529"/>
    <lineage>
        <taxon>Viruses</taxon>
        <taxon>Viruses incertae sedis</taxon>
        <taxon>Naldaviricetes</taxon>
        <taxon>Lefavirales</taxon>
        <taxon>Hytrosaviridae</taxon>
        <taxon>Glossinavirus</taxon>
        <taxon>Glossinavirus glopallidipedis</taxon>
    </lineage>
</organism>
<evidence type="ECO:0000313" key="2">
    <source>
        <dbReference type="Proteomes" id="UP000282469"/>
    </source>
</evidence>
<evidence type="ECO:0000313" key="1">
    <source>
        <dbReference type="EMBL" id="AMB48626.1"/>
    </source>
</evidence>
<dbReference type="Proteomes" id="UP000282469">
    <property type="component" value="Segment"/>
</dbReference>
<gene>
    <name evidence="1" type="ORF">GpSGHVEth022</name>
</gene>
<reference evidence="1 2" key="1">
    <citation type="journal article" date="2016" name="J. Gen. Virol.">
        <title>Comprehensive annotation of Glossina pallidipes salivary gland hypertrophy virus from Ethiopian tsetse flies: a proteogenomics approach.</title>
        <authorList>
            <person name="Abd-Alla A.M."/>
            <person name="Kariithi H.M."/>
            <person name="Cousserans F."/>
            <person name="Parker N.J."/>
            <person name="Ince I.A."/>
            <person name="Scully E.D."/>
            <person name="Boeren S."/>
            <person name="Geib S.M."/>
            <person name="Mekonnen S."/>
            <person name="Vlak J.M."/>
            <person name="Parker A.G."/>
            <person name="Vreysen M.J."/>
            <person name="Bergoin M."/>
        </authorList>
    </citation>
    <scope>NUCLEOTIDE SEQUENCE [LARGE SCALE GENOMIC DNA]</scope>
    <source>
        <strain evidence="1 2">Ethiopian</strain>
    </source>
</reference>
<sequence>MDQFSSVDDLYSFTTTFENPIAYARGIMFRKLRYLIDYYACSVYSAGSNNDTTSVSDILQVYGWIDVLKEYRSFILNAMNHYKNNNCMMKVFLIEDINVAINIQSLNERLNESCTKLEYQIEHISNIDIIFNKLVNISWCFDIHIKTNDIQIDGKYIPILYEMMPESICFEQLDGISMRYIIKDANGNNFLQKIMASLLTNNLDNCYLFKDDMMAVNEITMTFLINNLENKKCTYITLYNYWSPYINLFLKNNYNFPENVHSLWERYILPQYNDCILNLYKIFRSECNNYVLITKCENAITKKLSKFKTLTHSDISTIINCSKHPQLKYLDFLAFFMTQTIVD</sequence>
<proteinExistence type="predicted"/>
<organismHost>
    <name type="scientific">Glossina</name>
    <name type="common">tsetse flies</name>
    <dbReference type="NCBI Taxonomy" id="7393"/>
</organismHost>